<dbReference type="InterPro" id="IPR018114">
    <property type="entry name" value="TRYPSIN_HIS"/>
</dbReference>
<dbReference type="Proteomes" id="UP000001292">
    <property type="component" value="Unassembled WGS sequence"/>
</dbReference>
<dbReference type="MEROPS" id="S01.024"/>
<dbReference type="GO" id="GO:0006508">
    <property type="term" value="P:proteolysis"/>
    <property type="evidence" value="ECO:0007669"/>
    <property type="project" value="InterPro"/>
</dbReference>
<dbReference type="Pfam" id="PF18398">
    <property type="entry name" value="CLIP_SPH_mas"/>
    <property type="match status" value="2"/>
</dbReference>
<evidence type="ECO:0000256" key="2">
    <source>
        <dbReference type="SAM" id="SignalP"/>
    </source>
</evidence>
<dbReference type="PRINTS" id="PR00722">
    <property type="entry name" value="CHYMOTRYPSIN"/>
</dbReference>
<name>B4HU10_DROSE</name>
<dbReference type="SUPFAM" id="SSF50494">
    <property type="entry name" value="Trypsin-like serine proteases"/>
    <property type="match status" value="1"/>
</dbReference>
<gene>
    <name evidence="4" type="primary">Dsec\GM14007</name>
    <name evidence="4" type="ORF">Dsec_GM14007</name>
</gene>
<accession>B4HU10</accession>
<feature type="compositionally biased region" description="Low complexity" evidence="1">
    <location>
        <begin position="445"/>
        <end position="455"/>
    </location>
</feature>
<feature type="signal peptide" evidence="2">
    <location>
        <begin position="1"/>
        <end position="23"/>
    </location>
</feature>
<dbReference type="InterPro" id="IPR001314">
    <property type="entry name" value="Peptidase_S1A"/>
</dbReference>
<dbReference type="PANTHER" id="PTHR24258:SF140">
    <property type="entry name" value="BCDNA.GH08420-RELATED"/>
    <property type="match status" value="1"/>
</dbReference>
<proteinExistence type="predicted"/>
<feature type="compositionally biased region" description="Pro residues" evidence="1">
    <location>
        <begin position="410"/>
        <end position="421"/>
    </location>
</feature>
<feature type="compositionally biased region" description="Pro residues" evidence="1">
    <location>
        <begin position="371"/>
        <end position="389"/>
    </location>
</feature>
<feature type="compositionally biased region" description="Basic and acidic residues" evidence="1">
    <location>
        <begin position="169"/>
        <end position="182"/>
    </location>
</feature>
<reference evidence="4 5" key="1">
    <citation type="journal article" date="2007" name="Nature">
        <title>Evolution of genes and genomes on the Drosophila phylogeny.</title>
        <authorList>
            <consortium name="Drosophila 12 Genomes Consortium"/>
            <person name="Clark A.G."/>
            <person name="Eisen M.B."/>
            <person name="Smith D.R."/>
            <person name="Bergman C.M."/>
            <person name="Oliver B."/>
            <person name="Markow T.A."/>
            <person name="Kaufman T.C."/>
            <person name="Kellis M."/>
            <person name="Gelbart W."/>
            <person name="Iyer V.N."/>
            <person name="Pollard D.A."/>
            <person name="Sackton T.B."/>
            <person name="Larracuente A.M."/>
            <person name="Singh N.D."/>
            <person name="Abad J.P."/>
            <person name="Abt D.N."/>
            <person name="Adryan B."/>
            <person name="Aguade M."/>
            <person name="Akashi H."/>
            <person name="Anderson W.W."/>
            <person name="Aquadro C.F."/>
            <person name="Ardell D.H."/>
            <person name="Arguello R."/>
            <person name="Artieri C.G."/>
            <person name="Barbash D.A."/>
            <person name="Barker D."/>
            <person name="Barsanti P."/>
            <person name="Batterham P."/>
            <person name="Batzoglou S."/>
            <person name="Begun D."/>
            <person name="Bhutkar A."/>
            <person name="Blanco E."/>
            <person name="Bosak S.A."/>
            <person name="Bradley R.K."/>
            <person name="Brand A.D."/>
            <person name="Brent M.R."/>
            <person name="Brooks A.N."/>
            <person name="Brown R.H."/>
            <person name="Butlin R.K."/>
            <person name="Caggese C."/>
            <person name="Calvi B.R."/>
            <person name="Bernardo de Carvalho A."/>
            <person name="Caspi A."/>
            <person name="Castrezana S."/>
            <person name="Celniker S.E."/>
            <person name="Chang J.L."/>
            <person name="Chapple C."/>
            <person name="Chatterji S."/>
            <person name="Chinwalla A."/>
            <person name="Civetta A."/>
            <person name="Clifton S.W."/>
            <person name="Comeron J.M."/>
            <person name="Costello J.C."/>
            <person name="Coyne J.A."/>
            <person name="Daub J."/>
            <person name="David R.G."/>
            <person name="Delcher A.L."/>
            <person name="Delehaunty K."/>
            <person name="Do C.B."/>
            <person name="Ebling H."/>
            <person name="Edwards K."/>
            <person name="Eickbush T."/>
            <person name="Evans J.D."/>
            <person name="Filipski A."/>
            <person name="Findeiss S."/>
            <person name="Freyhult E."/>
            <person name="Fulton L."/>
            <person name="Fulton R."/>
            <person name="Garcia A.C."/>
            <person name="Gardiner A."/>
            <person name="Garfield D.A."/>
            <person name="Garvin B.E."/>
            <person name="Gibson G."/>
            <person name="Gilbert D."/>
            <person name="Gnerre S."/>
            <person name="Godfrey J."/>
            <person name="Good R."/>
            <person name="Gotea V."/>
            <person name="Gravely B."/>
            <person name="Greenberg A.J."/>
            <person name="Griffiths-Jones S."/>
            <person name="Gross S."/>
            <person name="Guigo R."/>
            <person name="Gustafson E.A."/>
            <person name="Haerty W."/>
            <person name="Hahn M.W."/>
            <person name="Halligan D.L."/>
            <person name="Halpern A.L."/>
            <person name="Halter G.M."/>
            <person name="Han M.V."/>
            <person name="Heger A."/>
            <person name="Hillier L."/>
            <person name="Hinrichs A.S."/>
            <person name="Holmes I."/>
            <person name="Hoskins R.A."/>
            <person name="Hubisz M.J."/>
            <person name="Hultmark D."/>
            <person name="Huntley M.A."/>
            <person name="Jaffe D.B."/>
            <person name="Jagadeeshan S."/>
            <person name="Jeck W.R."/>
            <person name="Johnson J."/>
            <person name="Jones C.D."/>
            <person name="Jordan W.C."/>
            <person name="Karpen G.H."/>
            <person name="Kataoka E."/>
            <person name="Keightley P.D."/>
            <person name="Kheradpour P."/>
            <person name="Kirkness E.F."/>
            <person name="Koerich L.B."/>
            <person name="Kristiansen K."/>
            <person name="Kudrna D."/>
            <person name="Kulathinal R.J."/>
            <person name="Kumar S."/>
            <person name="Kwok R."/>
            <person name="Lander E."/>
            <person name="Langley C.H."/>
            <person name="Lapoint R."/>
            <person name="Lazzaro B.P."/>
            <person name="Lee S.J."/>
            <person name="Levesque L."/>
            <person name="Li R."/>
            <person name="Lin C.F."/>
            <person name="Lin M.F."/>
            <person name="Lindblad-Toh K."/>
            <person name="Llopart A."/>
            <person name="Long M."/>
            <person name="Low L."/>
            <person name="Lozovsky E."/>
            <person name="Lu J."/>
            <person name="Luo M."/>
            <person name="Machado C.A."/>
            <person name="Makalowski W."/>
            <person name="Marzo M."/>
            <person name="Matsuda M."/>
            <person name="Matzkin L."/>
            <person name="McAllister B."/>
            <person name="McBride C.S."/>
            <person name="McKernan B."/>
            <person name="McKernan K."/>
            <person name="Mendez-Lago M."/>
            <person name="Minx P."/>
            <person name="Mollenhauer M.U."/>
            <person name="Montooth K."/>
            <person name="Mount S.M."/>
            <person name="Mu X."/>
            <person name="Myers E."/>
            <person name="Negre B."/>
            <person name="Newfeld S."/>
            <person name="Nielsen R."/>
            <person name="Noor M.A."/>
            <person name="O'Grady P."/>
            <person name="Pachter L."/>
            <person name="Papaceit M."/>
            <person name="Parisi M.J."/>
            <person name="Parisi M."/>
            <person name="Parts L."/>
            <person name="Pedersen J.S."/>
            <person name="Pesole G."/>
            <person name="Phillippy A.M."/>
            <person name="Ponting C.P."/>
            <person name="Pop M."/>
            <person name="Porcelli D."/>
            <person name="Powell J.R."/>
            <person name="Prohaska S."/>
            <person name="Pruitt K."/>
            <person name="Puig M."/>
            <person name="Quesneville H."/>
            <person name="Ram K.R."/>
            <person name="Rand D."/>
            <person name="Rasmussen M.D."/>
            <person name="Reed L.K."/>
            <person name="Reenan R."/>
            <person name="Reily A."/>
            <person name="Remington K.A."/>
            <person name="Rieger T.T."/>
            <person name="Ritchie M.G."/>
            <person name="Robin C."/>
            <person name="Rogers Y.H."/>
            <person name="Rohde C."/>
            <person name="Rozas J."/>
            <person name="Rubenfield M.J."/>
            <person name="Ruiz A."/>
            <person name="Russo S."/>
            <person name="Salzberg S.L."/>
            <person name="Sanchez-Gracia A."/>
            <person name="Saranga D.J."/>
            <person name="Sato H."/>
            <person name="Schaeffer S.W."/>
            <person name="Schatz M.C."/>
            <person name="Schlenke T."/>
            <person name="Schwartz R."/>
            <person name="Segarra C."/>
            <person name="Singh R.S."/>
            <person name="Sirot L."/>
            <person name="Sirota M."/>
            <person name="Sisneros N.B."/>
            <person name="Smith C.D."/>
            <person name="Smith T.F."/>
            <person name="Spieth J."/>
            <person name="Stage D.E."/>
            <person name="Stark A."/>
            <person name="Stephan W."/>
            <person name="Strausberg R.L."/>
            <person name="Strempel S."/>
            <person name="Sturgill D."/>
            <person name="Sutton G."/>
            <person name="Sutton G.G."/>
            <person name="Tao W."/>
            <person name="Teichmann S."/>
            <person name="Tobari Y.N."/>
            <person name="Tomimura Y."/>
            <person name="Tsolas J.M."/>
            <person name="Valente V.L."/>
            <person name="Venter E."/>
            <person name="Venter J.C."/>
            <person name="Vicario S."/>
            <person name="Vieira F.G."/>
            <person name="Vilella A.J."/>
            <person name="Villasante A."/>
            <person name="Walenz B."/>
            <person name="Wang J."/>
            <person name="Wasserman M."/>
            <person name="Watts T."/>
            <person name="Wilson D."/>
            <person name="Wilson R.K."/>
            <person name="Wing R.A."/>
            <person name="Wolfner M.F."/>
            <person name="Wong A."/>
            <person name="Wong G.K."/>
            <person name="Wu C.I."/>
            <person name="Wu G."/>
            <person name="Yamamoto D."/>
            <person name="Yang H.P."/>
            <person name="Yang S.P."/>
            <person name="Yorke J.A."/>
            <person name="Yoshida K."/>
            <person name="Zdobnov E."/>
            <person name="Zhang P."/>
            <person name="Zhang Y."/>
            <person name="Zimin A.V."/>
            <person name="Baldwin J."/>
            <person name="Abdouelleil A."/>
            <person name="Abdulkadir J."/>
            <person name="Abebe A."/>
            <person name="Abera B."/>
            <person name="Abreu J."/>
            <person name="Acer S.C."/>
            <person name="Aftuck L."/>
            <person name="Alexander A."/>
            <person name="An P."/>
            <person name="Anderson E."/>
            <person name="Anderson S."/>
            <person name="Arachi H."/>
            <person name="Azer M."/>
            <person name="Bachantsang P."/>
            <person name="Barry A."/>
            <person name="Bayul T."/>
            <person name="Berlin A."/>
            <person name="Bessette D."/>
            <person name="Bloom T."/>
            <person name="Blye J."/>
            <person name="Boguslavskiy L."/>
            <person name="Bonnet C."/>
            <person name="Boukhgalter B."/>
            <person name="Bourzgui I."/>
            <person name="Brown A."/>
            <person name="Cahill P."/>
            <person name="Channer S."/>
            <person name="Cheshatsang Y."/>
            <person name="Chuda L."/>
            <person name="Citroen M."/>
            <person name="Collymore A."/>
            <person name="Cooke P."/>
            <person name="Costello M."/>
            <person name="D'Aco K."/>
            <person name="Daza R."/>
            <person name="De Haan G."/>
            <person name="DeGray S."/>
            <person name="DeMaso C."/>
            <person name="Dhargay N."/>
            <person name="Dooley K."/>
            <person name="Dooley E."/>
            <person name="Doricent M."/>
            <person name="Dorje P."/>
            <person name="Dorjee K."/>
            <person name="Dupes A."/>
            <person name="Elong R."/>
            <person name="Falk J."/>
            <person name="Farina A."/>
            <person name="Faro S."/>
            <person name="Ferguson D."/>
            <person name="Fisher S."/>
            <person name="Foley C.D."/>
            <person name="Franke A."/>
            <person name="Friedrich D."/>
            <person name="Gadbois L."/>
            <person name="Gearin G."/>
            <person name="Gearin C.R."/>
            <person name="Giannoukos G."/>
            <person name="Goode T."/>
            <person name="Graham J."/>
            <person name="Grandbois E."/>
            <person name="Grewal S."/>
            <person name="Gyaltsen K."/>
            <person name="Hafez N."/>
            <person name="Hagos B."/>
            <person name="Hall J."/>
            <person name="Henson C."/>
            <person name="Hollinger A."/>
            <person name="Honan T."/>
            <person name="Huard M.D."/>
            <person name="Hughes L."/>
            <person name="Hurhula B."/>
            <person name="Husby M.E."/>
            <person name="Kamat A."/>
            <person name="Kanga B."/>
            <person name="Kashin S."/>
            <person name="Khazanovich D."/>
            <person name="Kisner P."/>
            <person name="Lance K."/>
            <person name="Lara M."/>
            <person name="Lee W."/>
            <person name="Lennon N."/>
            <person name="Letendre F."/>
            <person name="LeVine R."/>
            <person name="Lipovsky A."/>
            <person name="Liu X."/>
            <person name="Liu J."/>
            <person name="Liu S."/>
            <person name="Lokyitsang T."/>
            <person name="Lokyitsang Y."/>
            <person name="Lubonja R."/>
            <person name="Lui A."/>
            <person name="MacDonald P."/>
            <person name="Magnisalis V."/>
            <person name="Maru K."/>
            <person name="Matthews C."/>
            <person name="McCusker W."/>
            <person name="McDonough S."/>
            <person name="Mehta T."/>
            <person name="Meldrim J."/>
            <person name="Meneus L."/>
            <person name="Mihai O."/>
            <person name="Mihalev A."/>
            <person name="Mihova T."/>
            <person name="Mittelman R."/>
            <person name="Mlenga V."/>
            <person name="Montmayeur A."/>
            <person name="Mulrain L."/>
            <person name="Navidi A."/>
            <person name="Naylor J."/>
            <person name="Negash T."/>
            <person name="Nguyen T."/>
            <person name="Nguyen N."/>
            <person name="Nicol R."/>
            <person name="Norbu C."/>
            <person name="Norbu N."/>
            <person name="Novod N."/>
            <person name="O'Neill B."/>
            <person name="Osman S."/>
            <person name="Markiewicz E."/>
            <person name="Oyono O.L."/>
            <person name="Patti C."/>
            <person name="Phunkhang P."/>
            <person name="Pierre F."/>
            <person name="Priest M."/>
            <person name="Raghuraman S."/>
            <person name="Rege F."/>
            <person name="Reyes R."/>
            <person name="Rise C."/>
            <person name="Rogov P."/>
            <person name="Ross K."/>
            <person name="Ryan E."/>
            <person name="Settipalli S."/>
            <person name="Shea T."/>
            <person name="Sherpa N."/>
            <person name="Shi L."/>
            <person name="Shih D."/>
            <person name="Sparrow T."/>
            <person name="Spaulding J."/>
            <person name="Stalker J."/>
            <person name="Stange-Thomann N."/>
            <person name="Stavropoulos S."/>
            <person name="Stone C."/>
            <person name="Strader C."/>
            <person name="Tesfaye S."/>
            <person name="Thomson T."/>
            <person name="Thoulutsang Y."/>
            <person name="Thoulutsang D."/>
            <person name="Topham K."/>
            <person name="Topping I."/>
            <person name="Tsamla T."/>
            <person name="Vassiliev H."/>
            <person name="Vo A."/>
            <person name="Wangchuk T."/>
            <person name="Wangdi T."/>
            <person name="Weiand M."/>
            <person name="Wilkinson J."/>
            <person name="Wilson A."/>
            <person name="Yadav S."/>
            <person name="Young G."/>
            <person name="Yu Q."/>
            <person name="Zembek L."/>
            <person name="Zhong D."/>
            <person name="Zimmer A."/>
            <person name="Zwirko Z."/>
            <person name="Jaffe D.B."/>
            <person name="Alvarez P."/>
            <person name="Brockman W."/>
            <person name="Butler J."/>
            <person name="Chin C."/>
            <person name="Gnerre S."/>
            <person name="Grabherr M."/>
            <person name="Kleber M."/>
            <person name="Mauceli E."/>
            <person name="MacCallum I."/>
        </authorList>
    </citation>
    <scope>NUCLEOTIDE SEQUENCE [LARGE SCALE GENOMIC DNA]</scope>
    <source>
        <strain evidence="5">Rob3c / Tucson 14021-0248.25</strain>
    </source>
</reference>
<sequence length="830" mass="89560">MSRLVLPLIFSILLVSKPSPSRAQDESLAGSFLSGLLDTITSTADSKDCPGVCVHTLATLICYEVLNDVACPSPNMQCCIENAPAGKNSTAVRATTTPKTTTTASTTTTQRTTTTVATTSTTKRTTTTSTTPKPKPKPQTKRPATSSTTKATAATTKKPSTTKKAATAKPKDKEEATKADDANKDCTGVCVADRIAEYCEAYLTSDGLCKEGTKCCVSLDEYSNGKLPKDIYIPAKHMSNLKPNQTLYEKSAPAKSSSTSTSTTTTTTSTTTTPEPARINNSSPKPTKHKKHPTTTTTEAAEEEEEQETEEDGEEEEPPLSNKLKSGQGQENAEMTDLFRCKRSGQICCAPKSKILEKQQFQTRNDTAYYPAPPPPPIGPPQAYPPQTPPYSYMNNPPPQGPPLQMAPHHPNPYQPPPPAPNYGDYYPVSGPGLPPQPQPPMTTPPTTTTTTTTPRPHVYSKYVCGVKGTLRTGRSQALSFVSYARAKYGVQRTARQMTSAAGYSPNFNKSNERLVLGSAIVPIQIHNDKLGDLVESSSLQSNQLRSYHNHQAQANQPDLVFPEYYQQRSLYGLQSNFSGRRRARVVGGEDGENGEWCWQVALINSLNQYLCGAALIGTQWVLTAAHCVTNIVRSGDAIYVRVGDYDLTRKYGSPGAQTLRVATTYIHHNHNSQTLDNDIALLKLHGQAELRDGVCLVCLPARGVSHAAGKRCTVTGYGYMGEAGPIPLRVREAEIPIVSDTECIRKVNAVTEKIFILPASSFCAGGEEGHDACQGDGGGPLVCQDDGFYELAGLVSWGFGCGRQDVPGVYVKTSSFIGWINQIISVNNL</sequence>
<dbReference type="GO" id="GO:0030424">
    <property type="term" value="C:axon"/>
    <property type="evidence" value="ECO:0007669"/>
    <property type="project" value="EnsemblMetazoa"/>
</dbReference>
<feature type="region of interest" description="Disordered" evidence="1">
    <location>
        <begin position="88"/>
        <end position="182"/>
    </location>
</feature>
<feature type="compositionally biased region" description="Low complexity" evidence="1">
    <location>
        <begin position="256"/>
        <end position="273"/>
    </location>
</feature>
<dbReference type="InterPro" id="IPR040479">
    <property type="entry name" value="CLIP_SPH_mas"/>
</dbReference>
<dbReference type="Pfam" id="PF00089">
    <property type="entry name" value="Trypsin"/>
    <property type="match status" value="1"/>
</dbReference>
<dbReference type="InterPro" id="IPR001254">
    <property type="entry name" value="Trypsin_dom"/>
</dbReference>
<dbReference type="GO" id="GO:0106030">
    <property type="term" value="P:neuron projection fasciculation"/>
    <property type="evidence" value="ECO:0007669"/>
    <property type="project" value="EnsemblMetazoa"/>
</dbReference>
<feature type="chain" id="PRO_5002809169" evidence="2">
    <location>
        <begin position="24"/>
        <end position="830"/>
    </location>
</feature>
<dbReference type="EMBL" id="CH480817">
    <property type="protein sequence ID" value="EDW50431.1"/>
    <property type="molecule type" value="Genomic_DNA"/>
</dbReference>
<dbReference type="GO" id="GO:0160175">
    <property type="term" value="P:somatic muscle attachment to chitin-based cuticle"/>
    <property type="evidence" value="ECO:0007669"/>
    <property type="project" value="EnsemblMetazoa"/>
</dbReference>
<feature type="compositionally biased region" description="Low complexity" evidence="1">
    <location>
        <begin position="89"/>
        <end position="132"/>
    </location>
</feature>
<dbReference type="OMA" id="QVDAKNC"/>
<dbReference type="GO" id="GO:0005615">
    <property type="term" value="C:extracellular space"/>
    <property type="evidence" value="ECO:0007669"/>
    <property type="project" value="EnsemblMetazoa"/>
</dbReference>
<dbReference type="SMART" id="SM00020">
    <property type="entry name" value="Tryp_SPc"/>
    <property type="match status" value="1"/>
</dbReference>
<evidence type="ECO:0000313" key="5">
    <source>
        <dbReference type="Proteomes" id="UP000001292"/>
    </source>
</evidence>
<dbReference type="PANTHER" id="PTHR24258">
    <property type="entry name" value="SERINE PROTEASE-RELATED"/>
    <property type="match status" value="1"/>
</dbReference>
<feature type="compositionally biased region" description="Low complexity" evidence="1">
    <location>
        <begin position="141"/>
        <end position="168"/>
    </location>
</feature>
<keyword evidence="2" id="KW-0732">Signal</keyword>
<dbReference type="GO" id="GO:0043025">
    <property type="term" value="C:neuronal cell body"/>
    <property type="evidence" value="ECO:0007669"/>
    <property type="project" value="EnsemblMetazoa"/>
</dbReference>
<dbReference type="PhylomeDB" id="B4HU10"/>
<evidence type="ECO:0000259" key="3">
    <source>
        <dbReference type="PROSITE" id="PS50240"/>
    </source>
</evidence>
<dbReference type="InterPro" id="IPR009003">
    <property type="entry name" value="Peptidase_S1_PA"/>
</dbReference>
<evidence type="ECO:0000256" key="1">
    <source>
        <dbReference type="SAM" id="MobiDB-lite"/>
    </source>
</evidence>
<dbReference type="GO" id="GO:0010976">
    <property type="term" value="P:positive regulation of neuron projection development"/>
    <property type="evidence" value="ECO:0007669"/>
    <property type="project" value="EnsemblMetazoa"/>
</dbReference>
<dbReference type="CDD" id="cd00190">
    <property type="entry name" value="Tryp_SPc"/>
    <property type="match status" value="1"/>
</dbReference>
<dbReference type="AlphaFoldDB" id="B4HU10"/>
<dbReference type="GO" id="GO:0007417">
    <property type="term" value="P:central nervous system development"/>
    <property type="evidence" value="ECO:0007669"/>
    <property type="project" value="EnsemblMetazoa"/>
</dbReference>
<dbReference type="GO" id="GO:0005886">
    <property type="term" value="C:plasma membrane"/>
    <property type="evidence" value="ECO:0007669"/>
    <property type="project" value="EnsemblMetazoa"/>
</dbReference>
<protein>
    <submittedName>
        <fullName evidence="4">GM14007</fullName>
    </submittedName>
</protein>
<dbReference type="Gene3D" id="2.40.10.10">
    <property type="entry name" value="Trypsin-like serine proteases"/>
    <property type="match status" value="1"/>
</dbReference>
<dbReference type="PROSITE" id="PS00134">
    <property type="entry name" value="TRYPSIN_HIS"/>
    <property type="match status" value="1"/>
</dbReference>
<dbReference type="FunFam" id="2.40.10.10:FF:000082">
    <property type="entry name" value="Plasma kallikrein"/>
    <property type="match status" value="1"/>
</dbReference>
<dbReference type="HOGENOM" id="CLU_008987_0_0_1"/>
<feature type="compositionally biased region" description="Pro residues" evidence="1">
    <location>
        <begin position="433"/>
        <end position="444"/>
    </location>
</feature>
<dbReference type="GO" id="GO:0061564">
    <property type="term" value="P:axon development"/>
    <property type="evidence" value="ECO:0007669"/>
    <property type="project" value="EnsemblMetazoa"/>
</dbReference>
<dbReference type="InterPro" id="IPR043504">
    <property type="entry name" value="Peptidase_S1_PA_chymotrypsin"/>
</dbReference>
<dbReference type="GO" id="GO:0004252">
    <property type="term" value="F:serine-type endopeptidase activity"/>
    <property type="evidence" value="ECO:0007669"/>
    <property type="project" value="InterPro"/>
</dbReference>
<feature type="region of interest" description="Disordered" evidence="1">
    <location>
        <begin position="366"/>
        <end position="457"/>
    </location>
</feature>
<dbReference type="PROSITE" id="PS50240">
    <property type="entry name" value="TRYPSIN_DOM"/>
    <property type="match status" value="1"/>
</dbReference>
<keyword evidence="5" id="KW-1185">Reference proteome</keyword>
<feature type="domain" description="Peptidase S1" evidence="3">
    <location>
        <begin position="586"/>
        <end position="826"/>
    </location>
</feature>
<feature type="region of interest" description="Disordered" evidence="1">
    <location>
        <begin position="249"/>
        <end position="331"/>
    </location>
</feature>
<feature type="compositionally biased region" description="Acidic residues" evidence="1">
    <location>
        <begin position="300"/>
        <end position="318"/>
    </location>
</feature>
<dbReference type="GO" id="GO:0007422">
    <property type="term" value="P:peripheral nervous system development"/>
    <property type="evidence" value="ECO:0007669"/>
    <property type="project" value="EnsemblMetazoa"/>
</dbReference>
<evidence type="ECO:0000313" key="4">
    <source>
        <dbReference type="EMBL" id="EDW50431.1"/>
    </source>
</evidence>
<dbReference type="STRING" id="7238.B4HU10"/>
<dbReference type="GO" id="GO:0005737">
    <property type="term" value="C:cytoplasm"/>
    <property type="evidence" value="ECO:0007669"/>
    <property type="project" value="EnsemblMetazoa"/>
</dbReference>
<organism evidence="5">
    <name type="scientific">Drosophila sechellia</name>
    <name type="common">Fruit fly</name>
    <dbReference type="NCBI Taxonomy" id="7238"/>
    <lineage>
        <taxon>Eukaryota</taxon>
        <taxon>Metazoa</taxon>
        <taxon>Ecdysozoa</taxon>
        <taxon>Arthropoda</taxon>
        <taxon>Hexapoda</taxon>
        <taxon>Insecta</taxon>
        <taxon>Pterygota</taxon>
        <taxon>Neoptera</taxon>
        <taxon>Endopterygota</taxon>
        <taxon>Diptera</taxon>
        <taxon>Brachycera</taxon>
        <taxon>Muscomorpha</taxon>
        <taxon>Ephydroidea</taxon>
        <taxon>Drosophilidae</taxon>
        <taxon>Drosophila</taxon>
        <taxon>Sophophora</taxon>
    </lineage>
</organism>